<dbReference type="PANTHER" id="PTHR22726">
    <property type="entry name" value="METALLOENDOPEPTIDASE OMA1"/>
    <property type="match status" value="1"/>
</dbReference>
<accession>A0A8T1WJ73</accession>
<evidence type="ECO:0000256" key="6">
    <source>
        <dbReference type="RuleBase" id="RU003983"/>
    </source>
</evidence>
<dbReference type="InterPro" id="IPR001915">
    <property type="entry name" value="Peptidase_M48"/>
</dbReference>
<keyword evidence="7" id="KW-1133">Transmembrane helix</keyword>
<feature type="domain" description="Peptidase M48" evidence="8">
    <location>
        <begin position="84"/>
        <end position="252"/>
    </location>
</feature>
<dbReference type="GO" id="GO:0046872">
    <property type="term" value="F:metal ion binding"/>
    <property type="evidence" value="ECO:0007669"/>
    <property type="project" value="UniProtKB-KW"/>
</dbReference>
<keyword evidence="7" id="KW-0472">Membrane</keyword>
<comment type="caution">
    <text evidence="9">The sequence shown here is derived from an EMBL/GenBank/DDBJ whole genome shotgun (WGS) entry which is preliminary data.</text>
</comment>
<sequence length="317" mass="35675">MYRTRRNWREDWQRMPPHLKAVVVGSATIGGLYVVSHVETVPLNGRRRVMFLSPEHEARLGERAYREILSSSRLLPPSHPMSRAVARVGRKIAQETDAPSMKWTFHVIEAKEPNAFCLPGGKVFVHSGLFRVLRNEDALAAVMFHEAAHGLARHGAEKISFSLLVYGLLALLFPDYGQISDLMVKLAVDLPFSRKLELEADSIGLRLMAQACYDPRASIQMNTLLSQLEKGSQFKYFSTHPPSAERVQALRYVQLVYFLASLDLSSNIGLGYSHRYREQLRNALEVYEASDCGSRKQALAKATKPAFSPQGDATFDW</sequence>
<evidence type="ECO:0000256" key="7">
    <source>
        <dbReference type="SAM" id="Phobius"/>
    </source>
</evidence>
<comment type="similarity">
    <text evidence="6">Belongs to the peptidase M48 family.</text>
</comment>
<keyword evidence="1 6" id="KW-0645">Protease</keyword>
<dbReference type="PANTHER" id="PTHR22726:SF1">
    <property type="entry name" value="METALLOENDOPEPTIDASE OMA1, MITOCHONDRIAL"/>
    <property type="match status" value="1"/>
</dbReference>
<keyword evidence="4 6" id="KW-0862">Zinc</keyword>
<evidence type="ECO:0000256" key="4">
    <source>
        <dbReference type="ARBA" id="ARBA00022833"/>
    </source>
</evidence>
<evidence type="ECO:0000256" key="1">
    <source>
        <dbReference type="ARBA" id="ARBA00022670"/>
    </source>
</evidence>
<dbReference type="OrthoDB" id="7464992at2759"/>
<name>A0A8T1WJ73_9STRA</name>
<evidence type="ECO:0000256" key="5">
    <source>
        <dbReference type="ARBA" id="ARBA00023049"/>
    </source>
</evidence>
<evidence type="ECO:0000256" key="2">
    <source>
        <dbReference type="ARBA" id="ARBA00022723"/>
    </source>
</evidence>
<dbReference type="CDD" id="cd07331">
    <property type="entry name" value="M48C_Oma1_like"/>
    <property type="match status" value="1"/>
</dbReference>
<dbReference type="GO" id="GO:0016020">
    <property type="term" value="C:membrane"/>
    <property type="evidence" value="ECO:0007669"/>
    <property type="project" value="TreeGrafter"/>
</dbReference>
<dbReference type="InterPro" id="IPR051156">
    <property type="entry name" value="Mito/Outer_Membr_Metalloprot"/>
</dbReference>
<protein>
    <submittedName>
        <fullName evidence="9">Metalloendopeptidase</fullName>
    </submittedName>
</protein>
<dbReference type="AlphaFoldDB" id="A0A8T1WJ73"/>
<dbReference type="EMBL" id="JAGDFM010000014">
    <property type="protein sequence ID" value="KAG7392090.1"/>
    <property type="molecule type" value="Genomic_DNA"/>
</dbReference>
<feature type="transmembrane region" description="Helical" evidence="7">
    <location>
        <begin position="21"/>
        <end position="38"/>
    </location>
</feature>
<organism evidence="9 10">
    <name type="scientific">Phytophthora pseudosyringae</name>
    <dbReference type="NCBI Taxonomy" id="221518"/>
    <lineage>
        <taxon>Eukaryota</taxon>
        <taxon>Sar</taxon>
        <taxon>Stramenopiles</taxon>
        <taxon>Oomycota</taxon>
        <taxon>Peronosporomycetes</taxon>
        <taxon>Peronosporales</taxon>
        <taxon>Peronosporaceae</taxon>
        <taxon>Phytophthora</taxon>
    </lineage>
</organism>
<proteinExistence type="inferred from homology"/>
<keyword evidence="5 6" id="KW-0482">Metalloprotease</keyword>
<evidence type="ECO:0000256" key="3">
    <source>
        <dbReference type="ARBA" id="ARBA00022801"/>
    </source>
</evidence>
<keyword evidence="3 6" id="KW-0378">Hydrolase</keyword>
<keyword evidence="2" id="KW-0479">Metal-binding</keyword>
<comment type="cofactor">
    <cofactor evidence="6">
        <name>Zn(2+)</name>
        <dbReference type="ChEBI" id="CHEBI:29105"/>
    </cofactor>
    <text evidence="6">Binds 1 zinc ion per subunit.</text>
</comment>
<dbReference type="GO" id="GO:0051603">
    <property type="term" value="P:proteolysis involved in protein catabolic process"/>
    <property type="evidence" value="ECO:0007669"/>
    <property type="project" value="TreeGrafter"/>
</dbReference>
<dbReference type="GO" id="GO:0004222">
    <property type="term" value="F:metalloendopeptidase activity"/>
    <property type="evidence" value="ECO:0007669"/>
    <property type="project" value="InterPro"/>
</dbReference>
<evidence type="ECO:0000259" key="8">
    <source>
        <dbReference type="Pfam" id="PF01435"/>
    </source>
</evidence>
<evidence type="ECO:0000313" key="9">
    <source>
        <dbReference type="EMBL" id="KAG7392090.1"/>
    </source>
</evidence>
<evidence type="ECO:0000313" key="10">
    <source>
        <dbReference type="Proteomes" id="UP000694044"/>
    </source>
</evidence>
<reference evidence="9" key="1">
    <citation type="submission" date="2021-02" db="EMBL/GenBank/DDBJ databases">
        <authorList>
            <person name="Palmer J.M."/>
        </authorList>
    </citation>
    <scope>NUCLEOTIDE SEQUENCE</scope>
    <source>
        <strain evidence="9">SCRP734</strain>
    </source>
</reference>
<gene>
    <name evidence="9" type="primary">OMA1_1</name>
    <name evidence="9" type="ORF">PHYPSEUDO_002314</name>
</gene>
<keyword evidence="10" id="KW-1185">Reference proteome</keyword>
<keyword evidence="7" id="KW-0812">Transmembrane</keyword>
<dbReference type="Proteomes" id="UP000694044">
    <property type="component" value="Unassembled WGS sequence"/>
</dbReference>
<dbReference type="Pfam" id="PF01435">
    <property type="entry name" value="Peptidase_M48"/>
    <property type="match status" value="1"/>
</dbReference>